<name>A0ABV2QL19_9MICO</name>
<dbReference type="InterPro" id="IPR000073">
    <property type="entry name" value="AB_hydrolase_1"/>
</dbReference>
<dbReference type="PANTHER" id="PTHR43798">
    <property type="entry name" value="MONOACYLGLYCEROL LIPASE"/>
    <property type="match status" value="1"/>
</dbReference>
<accession>A0ABV2QL19</accession>
<organism evidence="3 4">
    <name type="scientific">Conyzicola nivalis</name>
    <dbReference type="NCBI Taxonomy" id="1477021"/>
    <lineage>
        <taxon>Bacteria</taxon>
        <taxon>Bacillati</taxon>
        <taxon>Actinomycetota</taxon>
        <taxon>Actinomycetes</taxon>
        <taxon>Micrococcales</taxon>
        <taxon>Microbacteriaceae</taxon>
        <taxon>Conyzicola</taxon>
    </lineage>
</organism>
<evidence type="ECO:0000313" key="4">
    <source>
        <dbReference type="Proteomes" id="UP001549257"/>
    </source>
</evidence>
<evidence type="ECO:0000313" key="3">
    <source>
        <dbReference type="EMBL" id="MET4581680.1"/>
    </source>
</evidence>
<proteinExistence type="predicted"/>
<dbReference type="PANTHER" id="PTHR43798:SF31">
    <property type="entry name" value="AB HYDROLASE SUPERFAMILY PROTEIN YCLE"/>
    <property type="match status" value="1"/>
</dbReference>
<dbReference type="PRINTS" id="PR00412">
    <property type="entry name" value="EPOXHYDRLASE"/>
</dbReference>
<keyword evidence="1" id="KW-0378">Hydrolase</keyword>
<dbReference type="Proteomes" id="UP001549257">
    <property type="component" value="Unassembled WGS sequence"/>
</dbReference>
<protein>
    <submittedName>
        <fullName evidence="3">Pimeloyl-ACP methyl ester carboxylesterase</fullName>
    </submittedName>
</protein>
<dbReference type="InterPro" id="IPR000639">
    <property type="entry name" value="Epox_hydrolase-like"/>
</dbReference>
<gene>
    <name evidence="3" type="ORF">ABIE21_001170</name>
</gene>
<dbReference type="Pfam" id="PF12697">
    <property type="entry name" value="Abhydrolase_6"/>
    <property type="match status" value="1"/>
</dbReference>
<dbReference type="PRINTS" id="PR00111">
    <property type="entry name" value="ABHYDROLASE"/>
</dbReference>
<feature type="domain" description="AB hydrolase-1" evidence="2">
    <location>
        <begin position="27"/>
        <end position="257"/>
    </location>
</feature>
<reference evidence="3 4" key="1">
    <citation type="submission" date="2024-06" db="EMBL/GenBank/DDBJ databases">
        <title>Sorghum-associated microbial communities from plants grown in Nebraska, USA.</title>
        <authorList>
            <person name="Schachtman D."/>
        </authorList>
    </citation>
    <scope>NUCLEOTIDE SEQUENCE [LARGE SCALE GENOMIC DNA]</scope>
    <source>
        <strain evidence="3 4">2857</strain>
    </source>
</reference>
<sequence>MMTTQVQMLERADGAIAYESAGSGPLVLCVPGMGDLRASYRHLVPGLVAAGYRVVTTDLRGHGDSTTTFSGYGDEGTADDIAALLDHLGSPAVVVGNSMGASAAIITAAKRPELVTGLVLLGPFGRNPEMSRIMASVMRAATAAPWVATVWKAYLPSLYKGAKPADHAEYTASLIAALRRPGYAAAFSRTTRLNHDAVERVLPAVQTPSLVLMGELDPDFPDPRAEAEWLAGALGGTATMVPDAGHYPQSQRADLVVPAVVEFLTTAAHRG</sequence>
<keyword evidence="4" id="KW-1185">Reference proteome</keyword>
<evidence type="ECO:0000256" key="1">
    <source>
        <dbReference type="ARBA" id="ARBA00022801"/>
    </source>
</evidence>
<evidence type="ECO:0000259" key="2">
    <source>
        <dbReference type="Pfam" id="PF12697"/>
    </source>
</evidence>
<dbReference type="SUPFAM" id="SSF53474">
    <property type="entry name" value="alpha/beta-Hydrolases"/>
    <property type="match status" value="1"/>
</dbReference>
<dbReference type="InterPro" id="IPR050266">
    <property type="entry name" value="AB_hydrolase_sf"/>
</dbReference>
<dbReference type="EMBL" id="JBEPSJ010000001">
    <property type="protein sequence ID" value="MET4581680.1"/>
    <property type="molecule type" value="Genomic_DNA"/>
</dbReference>
<dbReference type="InterPro" id="IPR029058">
    <property type="entry name" value="AB_hydrolase_fold"/>
</dbReference>
<comment type="caution">
    <text evidence="3">The sequence shown here is derived from an EMBL/GenBank/DDBJ whole genome shotgun (WGS) entry which is preliminary data.</text>
</comment>
<dbReference type="Gene3D" id="3.40.50.1820">
    <property type="entry name" value="alpha/beta hydrolase"/>
    <property type="match status" value="1"/>
</dbReference>